<evidence type="ECO:0000313" key="1">
    <source>
        <dbReference type="EMBL" id="CAB1426433.1"/>
    </source>
</evidence>
<name>A0A9N7UAG1_PLEPL</name>
<proteinExistence type="predicted"/>
<dbReference type="Proteomes" id="UP001153269">
    <property type="component" value="Unassembled WGS sequence"/>
</dbReference>
<evidence type="ECO:0000313" key="2">
    <source>
        <dbReference type="Proteomes" id="UP001153269"/>
    </source>
</evidence>
<dbReference type="EMBL" id="CADEAL010000888">
    <property type="protein sequence ID" value="CAB1426433.1"/>
    <property type="molecule type" value="Genomic_DNA"/>
</dbReference>
<reference evidence="1" key="1">
    <citation type="submission" date="2020-03" db="EMBL/GenBank/DDBJ databases">
        <authorList>
            <person name="Weist P."/>
        </authorList>
    </citation>
    <scope>NUCLEOTIDE SEQUENCE</scope>
</reference>
<sequence>MAEEVGIRSRVVNDNGQLPKSQISSSCRGRLASPHGYTLLPRFPACKVLDGDETAGECLFATSSPDEPPNLSSCDKDDAQKPLLLLRGLRLYHCYPMMARRLSLDGGLEEKGAESMHDLSGLSTTIIPAAAAAAAAAVALVVADAAFSLVQKDISESAVGDGDRRVLTAGTSALRAPKPWLTWRSGMRSKRAEMLNLLLHFGRRWVLDV</sequence>
<gene>
    <name evidence="1" type="ORF">PLEPLA_LOCUS14369</name>
</gene>
<protein>
    <submittedName>
        <fullName evidence="1">Uncharacterized protein</fullName>
    </submittedName>
</protein>
<keyword evidence="2" id="KW-1185">Reference proteome</keyword>
<dbReference type="AlphaFoldDB" id="A0A9N7UAG1"/>
<comment type="caution">
    <text evidence="1">The sequence shown here is derived from an EMBL/GenBank/DDBJ whole genome shotgun (WGS) entry which is preliminary data.</text>
</comment>
<accession>A0A9N7UAG1</accession>
<organism evidence="1 2">
    <name type="scientific">Pleuronectes platessa</name>
    <name type="common">European plaice</name>
    <dbReference type="NCBI Taxonomy" id="8262"/>
    <lineage>
        <taxon>Eukaryota</taxon>
        <taxon>Metazoa</taxon>
        <taxon>Chordata</taxon>
        <taxon>Craniata</taxon>
        <taxon>Vertebrata</taxon>
        <taxon>Euteleostomi</taxon>
        <taxon>Actinopterygii</taxon>
        <taxon>Neopterygii</taxon>
        <taxon>Teleostei</taxon>
        <taxon>Neoteleostei</taxon>
        <taxon>Acanthomorphata</taxon>
        <taxon>Carangaria</taxon>
        <taxon>Pleuronectiformes</taxon>
        <taxon>Pleuronectoidei</taxon>
        <taxon>Pleuronectidae</taxon>
        <taxon>Pleuronectes</taxon>
    </lineage>
</organism>